<dbReference type="Pfam" id="PF03099">
    <property type="entry name" value="BPL_LplA_LipB"/>
    <property type="match status" value="1"/>
</dbReference>
<protein>
    <submittedName>
        <fullName evidence="3">Biotin--[acetyl-CoA-carboxylase] ligase</fullName>
        <ecNumber evidence="3">6.3.4.15</ecNumber>
    </submittedName>
</protein>
<reference evidence="3" key="1">
    <citation type="submission" date="2020-07" db="EMBL/GenBank/DDBJ databases">
        <title>Huge and variable diversity of episymbiotic CPR bacteria and DPANN archaea in groundwater ecosystems.</title>
        <authorList>
            <person name="He C.Y."/>
            <person name="Keren R."/>
            <person name="Whittaker M."/>
            <person name="Farag I.F."/>
            <person name="Doudna J."/>
            <person name="Cate J.H.D."/>
            <person name="Banfield J.F."/>
        </authorList>
    </citation>
    <scope>NUCLEOTIDE SEQUENCE</scope>
    <source>
        <strain evidence="3">NC_groundwater_928_Pr1_S-0.2um_72_17</strain>
    </source>
</reference>
<dbReference type="InterPro" id="IPR004143">
    <property type="entry name" value="BPL_LPL_catalytic"/>
</dbReference>
<evidence type="ECO:0000313" key="4">
    <source>
        <dbReference type="Proteomes" id="UP000807850"/>
    </source>
</evidence>
<dbReference type="PANTHER" id="PTHR12835:SF5">
    <property type="entry name" value="BIOTIN--PROTEIN LIGASE"/>
    <property type="match status" value="1"/>
</dbReference>
<evidence type="ECO:0000259" key="2">
    <source>
        <dbReference type="PROSITE" id="PS51733"/>
    </source>
</evidence>
<dbReference type="Proteomes" id="UP000807850">
    <property type="component" value="Unassembled WGS sequence"/>
</dbReference>
<accession>A0A9D6L7G0</accession>
<evidence type="ECO:0000256" key="1">
    <source>
        <dbReference type="ARBA" id="ARBA00022598"/>
    </source>
</evidence>
<dbReference type="EMBL" id="JACQAY010000091">
    <property type="protein sequence ID" value="MBI3539254.1"/>
    <property type="molecule type" value="Genomic_DNA"/>
</dbReference>
<dbReference type="GO" id="GO:0004077">
    <property type="term" value="F:biotin--[biotin carboxyl-carrier protein] ligase activity"/>
    <property type="evidence" value="ECO:0007669"/>
    <property type="project" value="UniProtKB-EC"/>
</dbReference>
<dbReference type="NCBIfam" id="TIGR00121">
    <property type="entry name" value="birA_ligase"/>
    <property type="match status" value="1"/>
</dbReference>
<name>A0A9D6L7G0_UNCEI</name>
<feature type="non-terminal residue" evidence="3">
    <location>
        <position position="198"/>
    </location>
</feature>
<dbReference type="InterPro" id="IPR045864">
    <property type="entry name" value="aa-tRNA-synth_II/BPL/LPL"/>
</dbReference>
<sequence>MADATFDRSRFLAALHTRRFGRTLIARAEAGSTNDVAWEALAGGGETGPAAPDGTVVVADAQPRGRGRAGRGWHVTPHRGLALSLLLTEGGDRGRARSLPLAAGLALARALEALGLRADLKWPNDVLVGSRKLAGILCESRRTSGGDAVVIGLGVNVLDAAEDIPPELAECATSLAIEGVRTTREAVAAGFLDALEPG</sequence>
<dbReference type="SUPFAM" id="SSF55681">
    <property type="entry name" value="Class II aaRS and biotin synthetases"/>
    <property type="match status" value="1"/>
</dbReference>
<dbReference type="AlphaFoldDB" id="A0A9D6L7G0"/>
<dbReference type="InterPro" id="IPR004408">
    <property type="entry name" value="Biotin_CoA_COase_ligase"/>
</dbReference>
<comment type="caution">
    <text evidence="3">The sequence shown here is derived from an EMBL/GenBank/DDBJ whole genome shotgun (WGS) entry which is preliminary data.</text>
</comment>
<feature type="domain" description="BPL/LPL catalytic" evidence="2">
    <location>
        <begin position="9"/>
        <end position="198"/>
    </location>
</feature>
<dbReference type="GO" id="GO:0005737">
    <property type="term" value="C:cytoplasm"/>
    <property type="evidence" value="ECO:0007669"/>
    <property type="project" value="TreeGrafter"/>
</dbReference>
<dbReference type="Gene3D" id="3.30.930.10">
    <property type="entry name" value="Bira Bifunctional Protein, Domain 2"/>
    <property type="match status" value="1"/>
</dbReference>
<proteinExistence type="predicted"/>
<organism evidence="3 4">
    <name type="scientific">Eiseniibacteriota bacterium</name>
    <dbReference type="NCBI Taxonomy" id="2212470"/>
    <lineage>
        <taxon>Bacteria</taxon>
        <taxon>Candidatus Eiseniibacteriota</taxon>
    </lineage>
</organism>
<keyword evidence="1 3" id="KW-0436">Ligase</keyword>
<dbReference type="PROSITE" id="PS51733">
    <property type="entry name" value="BPL_LPL_CATALYTIC"/>
    <property type="match status" value="1"/>
</dbReference>
<gene>
    <name evidence="3" type="ORF">HY076_03165</name>
</gene>
<evidence type="ECO:0000313" key="3">
    <source>
        <dbReference type="EMBL" id="MBI3539254.1"/>
    </source>
</evidence>
<dbReference type="PANTHER" id="PTHR12835">
    <property type="entry name" value="BIOTIN PROTEIN LIGASE"/>
    <property type="match status" value="1"/>
</dbReference>
<dbReference type="EC" id="6.3.4.15" evidence="3"/>